<organism evidence="2 3">
    <name type="scientific">Ajellomyces capsulatus (strain H88)</name>
    <name type="common">Darling's disease fungus</name>
    <name type="synonym">Histoplasma capsulatum</name>
    <dbReference type="NCBI Taxonomy" id="544711"/>
    <lineage>
        <taxon>Eukaryota</taxon>
        <taxon>Fungi</taxon>
        <taxon>Dikarya</taxon>
        <taxon>Ascomycota</taxon>
        <taxon>Pezizomycotina</taxon>
        <taxon>Eurotiomycetes</taxon>
        <taxon>Eurotiomycetidae</taxon>
        <taxon>Onygenales</taxon>
        <taxon>Ajellomycetaceae</taxon>
        <taxon>Histoplasma</taxon>
    </lineage>
</organism>
<gene>
    <name evidence="2" type="ORF">I7I53_01370</name>
</gene>
<evidence type="ECO:0000313" key="3">
    <source>
        <dbReference type="Proteomes" id="UP000663419"/>
    </source>
</evidence>
<accession>A0A8A1LKG0</accession>
<dbReference type="EMBL" id="CP069104">
    <property type="protein sequence ID" value="QSS53950.1"/>
    <property type="molecule type" value="Genomic_DNA"/>
</dbReference>
<dbReference type="Proteomes" id="UP000663419">
    <property type="component" value="Chromosome 3"/>
</dbReference>
<keyword evidence="1" id="KW-0812">Transmembrane</keyword>
<evidence type="ECO:0000313" key="2">
    <source>
        <dbReference type="EMBL" id="QSS53950.1"/>
    </source>
</evidence>
<dbReference type="VEuPathDB" id="FungiDB:I7I53_01370"/>
<reference evidence="2" key="1">
    <citation type="submission" date="2021-01" db="EMBL/GenBank/DDBJ databases">
        <title>Chromosome-level genome assembly of a human fungal pathogen reveals clustering of transcriptionally co-regulated genes.</title>
        <authorList>
            <person name="Voorhies M."/>
            <person name="Cohen S."/>
            <person name="Shea T.P."/>
            <person name="Petrus S."/>
            <person name="Munoz J.F."/>
            <person name="Poplawski S."/>
            <person name="Goldman W.E."/>
            <person name="Michael T."/>
            <person name="Cuomo C.A."/>
            <person name="Sil A."/>
            <person name="Beyhan S."/>
        </authorList>
    </citation>
    <scope>NUCLEOTIDE SEQUENCE</scope>
    <source>
        <strain evidence="2">H88</strain>
    </source>
</reference>
<proteinExistence type="predicted"/>
<feature type="transmembrane region" description="Helical" evidence="1">
    <location>
        <begin position="18"/>
        <end position="37"/>
    </location>
</feature>
<keyword evidence="1" id="KW-0472">Membrane</keyword>
<keyword evidence="1" id="KW-1133">Transmembrane helix</keyword>
<evidence type="ECO:0000256" key="1">
    <source>
        <dbReference type="SAM" id="Phobius"/>
    </source>
</evidence>
<protein>
    <submittedName>
        <fullName evidence="2">Uncharacterized protein</fullName>
    </submittedName>
</protein>
<name>A0A8A1LKG0_AJEC8</name>
<sequence>MGHAQGNHSYGPAIADAALLHFISVSIQFHAFIFRLLQVIPCKRQKINSRVRYVVCARMDGASALSQTRALGRSTMAANGNGEDIAYAGDAHPVLAIGLQDKGPSSLKQRPGLLGRGHRYKTWYSLVFRSRRIWQFGIDEVRATTFKFEHSLYMFWKGSVLKISEKFWIKLDSKNWRRFEDENRGDDKRRYLYSFLPQPSLLYSPFSLYTAVSFQKTQNAKVDEVNKRPSTSVCFLRRLIRGRQGEIRS</sequence>
<dbReference type="AlphaFoldDB" id="A0A8A1LKG0"/>